<dbReference type="SUPFAM" id="SSF52266">
    <property type="entry name" value="SGNH hydrolase"/>
    <property type="match status" value="1"/>
</dbReference>
<evidence type="ECO:0000313" key="2">
    <source>
        <dbReference type="EMBL" id="TWU16493.1"/>
    </source>
</evidence>
<dbReference type="EMBL" id="SJPU01000002">
    <property type="protein sequence ID" value="TWU16493.1"/>
    <property type="molecule type" value="Genomic_DNA"/>
</dbReference>
<sequence length="294" mass="32238">MPLAIQSTASGYTQISAFFPNRRFFRQLKDCTMVHTLTMTLTFSLAFAISPLLRADQGSAAQSNAGAQAETKTGEWATTPDPDLPNVLILGDSISIGYTLQVRDALTGKANVYRPHSPDGRRPENCSGTTKGVADIGRWLKGPQWDVIHFNFGLHDLKHVREADASQASNSMDDPRQAEPETYRKNLTEIVEKLKATDAKLIYATTTGYPAGVSPARLPADAKVYNEIAIEIMNANEIEINDLYALCQDRLDELQLNKNVHFNAKGKAVQAKRVARVIARGLESREPAAPNASK</sequence>
<keyword evidence="3" id="KW-1185">Reference proteome</keyword>
<dbReference type="CDD" id="cd00229">
    <property type="entry name" value="SGNH_hydrolase"/>
    <property type="match status" value="1"/>
</dbReference>
<dbReference type="InterPro" id="IPR051532">
    <property type="entry name" value="Ester_Hydrolysis_Enzymes"/>
</dbReference>
<dbReference type="PANTHER" id="PTHR30383:SF26">
    <property type="entry name" value="SGNH HYDROLASE-TYPE ESTERASE DOMAIN-CONTAINING PROTEIN"/>
    <property type="match status" value="1"/>
</dbReference>
<gene>
    <name evidence="2" type="ORF">Poly21_36980</name>
</gene>
<dbReference type="Pfam" id="PF13472">
    <property type="entry name" value="Lipase_GDSL_2"/>
    <property type="match status" value="1"/>
</dbReference>
<protein>
    <submittedName>
        <fullName evidence="2">GDSL-like Lipase/Acylhydrolase</fullName>
    </submittedName>
</protein>
<proteinExistence type="predicted"/>
<accession>A0A5C6BW45</accession>
<dbReference type="InterPro" id="IPR036514">
    <property type="entry name" value="SGNH_hydro_sf"/>
</dbReference>
<dbReference type="PANTHER" id="PTHR30383">
    <property type="entry name" value="THIOESTERASE 1/PROTEASE 1/LYSOPHOSPHOLIPASE L1"/>
    <property type="match status" value="1"/>
</dbReference>
<reference evidence="2 3" key="1">
    <citation type="journal article" date="2020" name="Antonie Van Leeuwenhoek">
        <title>Rhodopirellula heiligendammensis sp. nov., Rhodopirellula pilleata sp. nov., and Rhodopirellula solitaria sp. nov. isolated from natural or artificial marine surfaces in Northern Germany and California, USA, and emended description of the genus Rhodopirellula.</title>
        <authorList>
            <person name="Kallscheuer N."/>
            <person name="Wiegand S."/>
            <person name="Jogler M."/>
            <person name="Boedeker C."/>
            <person name="Peeters S.H."/>
            <person name="Rast P."/>
            <person name="Heuer A."/>
            <person name="Jetten M.S.M."/>
            <person name="Rohde M."/>
            <person name="Jogler C."/>
        </authorList>
    </citation>
    <scope>NUCLEOTIDE SEQUENCE [LARGE SCALE GENOMIC DNA]</scope>
    <source>
        <strain evidence="2 3">Poly21</strain>
    </source>
</reference>
<dbReference type="Gene3D" id="3.40.50.1110">
    <property type="entry name" value="SGNH hydrolase"/>
    <property type="match status" value="1"/>
</dbReference>
<dbReference type="Proteomes" id="UP000319908">
    <property type="component" value="Unassembled WGS sequence"/>
</dbReference>
<comment type="caution">
    <text evidence="2">The sequence shown here is derived from an EMBL/GenBank/DDBJ whole genome shotgun (WGS) entry which is preliminary data.</text>
</comment>
<feature type="domain" description="SGNH hydrolase-type esterase" evidence="1">
    <location>
        <begin position="89"/>
        <end position="268"/>
    </location>
</feature>
<dbReference type="AlphaFoldDB" id="A0A5C6BW45"/>
<evidence type="ECO:0000259" key="1">
    <source>
        <dbReference type="Pfam" id="PF13472"/>
    </source>
</evidence>
<dbReference type="GO" id="GO:0004622">
    <property type="term" value="F:phosphatidylcholine lysophospholipase activity"/>
    <property type="evidence" value="ECO:0007669"/>
    <property type="project" value="TreeGrafter"/>
</dbReference>
<evidence type="ECO:0000313" key="3">
    <source>
        <dbReference type="Proteomes" id="UP000319908"/>
    </source>
</evidence>
<dbReference type="InterPro" id="IPR013830">
    <property type="entry name" value="SGNH_hydro"/>
</dbReference>
<organism evidence="2 3">
    <name type="scientific">Allorhodopirellula heiligendammensis</name>
    <dbReference type="NCBI Taxonomy" id="2714739"/>
    <lineage>
        <taxon>Bacteria</taxon>
        <taxon>Pseudomonadati</taxon>
        <taxon>Planctomycetota</taxon>
        <taxon>Planctomycetia</taxon>
        <taxon>Pirellulales</taxon>
        <taxon>Pirellulaceae</taxon>
        <taxon>Allorhodopirellula</taxon>
    </lineage>
</organism>
<name>A0A5C6BW45_9BACT</name>